<keyword evidence="1" id="KW-0732">Signal</keyword>
<evidence type="ECO:0000313" key="3">
    <source>
        <dbReference type="Proteomes" id="UP000598488"/>
    </source>
</evidence>
<protein>
    <recommendedName>
        <fullName evidence="4">Lipoprotein</fullName>
    </recommendedName>
</protein>
<evidence type="ECO:0008006" key="4">
    <source>
        <dbReference type="Google" id="ProtNLM"/>
    </source>
</evidence>
<proteinExistence type="predicted"/>
<keyword evidence="3" id="KW-1185">Reference proteome</keyword>
<accession>A0ABS0ZAE0</accession>
<dbReference type="Proteomes" id="UP000598488">
    <property type="component" value="Unassembled WGS sequence"/>
</dbReference>
<dbReference type="EMBL" id="JAEMUH010000005">
    <property type="protein sequence ID" value="MBJ7550178.1"/>
    <property type="molecule type" value="Genomic_DNA"/>
</dbReference>
<evidence type="ECO:0000313" key="2">
    <source>
        <dbReference type="EMBL" id="MBJ7550178.1"/>
    </source>
</evidence>
<dbReference type="PROSITE" id="PS51257">
    <property type="entry name" value="PROKAR_LIPOPROTEIN"/>
    <property type="match status" value="1"/>
</dbReference>
<comment type="caution">
    <text evidence="2">The sequence shown here is derived from an EMBL/GenBank/DDBJ whole genome shotgun (WGS) entry which is preliminary data.</text>
</comment>
<gene>
    <name evidence="2" type="ORF">JHD44_05760</name>
</gene>
<evidence type="ECO:0000256" key="1">
    <source>
        <dbReference type="SAM" id="SignalP"/>
    </source>
</evidence>
<reference evidence="2 3" key="1">
    <citation type="submission" date="2020-12" db="EMBL/GenBank/DDBJ databases">
        <title>Comparative genome analysis of fungal antagonists Marinomonas ostreistagni 398 and M. spartinae 468.</title>
        <authorList>
            <person name="Fields J.L."/>
            <person name="Mavrodi O.V."/>
            <person name="Biber P.D."/>
            <person name="Indest K.J."/>
            <person name="Mavrodi D.V."/>
        </authorList>
    </citation>
    <scope>NUCLEOTIDE SEQUENCE [LARGE SCALE GENOMIC DNA]</scope>
    <source>
        <strain evidence="2 3">USM7</strain>
    </source>
</reference>
<name>A0ABS0ZAE0_9GAMM</name>
<organism evidence="2 3">
    <name type="scientific">Marinomonas ostreistagni</name>
    <dbReference type="NCBI Taxonomy" id="359209"/>
    <lineage>
        <taxon>Bacteria</taxon>
        <taxon>Pseudomonadati</taxon>
        <taxon>Pseudomonadota</taxon>
        <taxon>Gammaproteobacteria</taxon>
        <taxon>Oceanospirillales</taxon>
        <taxon>Oceanospirillaceae</taxon>
        <taxon>Marinomonas</taxon>
    </lineage>
</organism>
<sequence length="288" mass="33777">MINRFVFLCFFITFLSACASNEPEISADYEDKYILEDNFYYEIRMSSEMPYDEFIYSINDRVKYNDHLDSDDVFFSTSYNIWNFYESSSNDEGNSATYLMRLNWEYNRGDKENSFKLYSGGDRNYIKGLGFGFMKEGSDIKAFRFSEIHSLTYDILNDLKNISFTKKGEKKISGDFVVDNDDATAFANIQRLYSSSYFSTNSKDDSEKTGYFVISPYGVKFNFKIYPYKNVSKVKYSFYVPAEYTYYSYYIKKENGYYVESDKIEPKVVFDKGFSLGVIEAAKKSFND</sequence>
<feature type="signal peptide" evidence="1">
    <location>
        <begin position="1"/>
        <end position="19"/>
    </location>
</feature>
<feature type="chain" id="PRO_5046975061" description="Lipoprotein" evidence="1">
    <location>
        <begin position="20"/>
        <end position="288"/>
    </location>
</feature>
<dbReference type="RefSeq" id="WP_199461821.1">
    <property type="nucleotide sequence ID" value="NZ_JAEMUH010000005.1"/>
</dbReference>